<dbReference type="Proteomes" id="UP000774804">
    <property type="component" value="Unassembled WGS sequence"/>
</dbReference>
<dbReference type="Proteomes" id="UP000760860">
    <property type="component" value="Unassembled WGS sequence"/>
</dbReference>
<evidence type="ECO:0000313" key="7">
    <source>
        <dbReference type="EMBL" id="RAW28623.1"/>
    </source>
</evidence>
<reference evidence="1" key="2">
    <citation type="submission" date="2018-10" db="EMBL/GenBank/DDBJ databases">
        <title>Effector identification in a new, highly contiguous assembly of the strawberry crown rot pathogen Phytophthora cactorum.</title>
        <authorList>
            <person name="Armitage A.D."/>
            <person name="Nellist C.F."/>
            <person name="Bates H."/>
            <person name="Vickerstaff R.J."/>
            <person name="Harrison R.J."/>
        </authorList>
    </citation>
    <scope>NUCLEOTIDE SEQUENCE</scope>
    <source>
        <strain evidence="1">15-7</strain>
        <strain evidence="2">4032</strain>
        <strain evidence="3">4040</strain>
        <strain evidence="4">P415</strain>
        <strain evidence="5">P421</strain>
    </source>
</reference>
<dbReference type="AlphaFoldDB" id="A0A329RV60"/>
<keyword evidence="8" id="KW-1185">Reference proteome</keyword>
<proteinExistence type="predicted"/>
<dbReference type="OrthoDB" id="10297104at2759"/>
<dbReference type="EMBL" id="MJFZ01000476">
    <property type="protein sequence ID" value="RAW28623.1"/>
    <property type="molecule type" value="Genomic_DNA"/>
</dbReference>
<sequence>MASDGAAAMVTVLIGDSSERGSRHPAPASALLSSRIAELEELQHKLHGMEKHLVALVEIH</sequence>
<comment type="caution">
    <text evidence="7">The sequence shown here is derived from an EMBL/GenBank/DDBJ whole genome shotgun (WGS) entry which is preliminary data.</text>
</comment>
<dbReference type="Proteomes" id="UP000251314">
    <property type="component" value="Unassembled WGS sequence"/>
</dbReference>
<protein>
    <submittedName>
        <fullName evidence="7">Uncharacterized protein</fullName>
    </submittedName>
</protein>
<accession>A0A329RV60</accession>
<evidence type="ECO:0000313" key="6">
    <source>
        <dbReference type="EMBL" id="KAG6960283.1"/>
    </source>
</evidence>
<reference evidence="7 8" key="1">
    <citation type="submission" date="2018-01" db="EMBL/GenBank/DDBJ databases">
        <title>Draft genome of the strawberry crown rot pathogen Phytophthora cactorum.</title>
        <authorList>
            <person name="Armitage A.D."/>
            <person name="Lysoe E."/>
            <person name="Nellist C.F."/>
            <person name="Harrison R.J."/>
            <person name="Brurberg M.B."/>
        </authorList>
    </citation>
    <scope>NUCLEOTIDE SEQUENCE [LARGE SCALE GENOMIC DNA]</scope>
    <source>
        <strain evidence="7 8">10300</strain>
    </source>
</reference>
<dbReference type="EMBL" id="RCMK01000066">
    <property type="protein sequence ID" value="KAG2950654.1"/>
    <property type="molecule type" value="Genomic_DNA"/>
</dbReference>
<dbReference type="EMBL" id="RCML01000061">
    <property type="protein sequence ID" value="KAG2994359.1"/>
    <property type="molecule type" value="Genomic_DNA"/>
</dbReference>
<dbReference type="Proteomes" id="UP000735874">
    <property type="component" value="Unassembled WGS sequence"/>
</dbReference>
<evidence type="ECO:0000313" key="8">
    <source>
        <dbReference type="Proteomes" id="UP000251314"/>
    </source>
</evidence>
<reference evidence="6" key="3">
    <citation type="submission" date="2021-01" db="EMBL/GenBank/DDBJ databases">
        <title>Phytophthora aleatoria, a newly-described species from Pinus radiata is distinct from Phytophthora cactorum isolates based on comparative genomics.</title>
        <authorList>
            <person name="Mcdougal R."/>
            <person name="Panda P."/>
            <person name="Williams N."/>
            <person name="Studholme D.J."/>
        </authorList>
    </citation>
    <scope>NUCLEOTIDE SEQUENCE</scope>
    <source>
        <strain evidence="6">NZFS 3830</strain>
    </source>
</reference>
<dbReference type="EMBL" id="JAENGZ010000394">
    <property type="protein sequence ID" value="KAG6960283.1"/>
    <property type="molecule type" value="Genomic_DNA"/>
</dbReference>
<dbReference type="Proteomes" id="UP000697107">
    <property type="component" value="Unassembled WGS sequence"/>
</dbReference>
<evidence type="ECO:0000313" key="2">
    <source>
        <dbReference type="EMBL" id="KAG2941221.1"/>
    </source>
</evidence>
<evidence type="ECO:0000313" key="5">
    <source>
        <dbReference type="EMBL" id="KAG3226930.1"/>
    </source>
</evidence>
<organism evidence="7 8">
    <name type="scientific">Phytophthora cactorum</name>
    <dbReference type="NCBI Taxonomy" id="29920"/>
    <lineage>
        <taxon>Eukaryota</taxon>
        <taxon>Sar</taxon>
        <taxon>Stramenopiles</taxon>
        <taxon>Oomycota</taxon>
        <taxon>Peronosporomycetes</taxon>
        <taxon>Peronosporales</taxon>
        <taxon>Peronosporaceae</taxon>
        <taxon>Phytophthora</taxon>
    </lineage>
</organism>
<name>A0A329RV60_9STRA</name>
<dbReference type="Proteomes" id="UP000688947">
    <property type="component" value="Unassembled WGS sequence"/>
</dbReference>
<dbReference type="EMBL" id="RCMV01000046">
    <property type="protein sequence ID" value="KAG3226930.1"/>
    <property type="molecule type" value="Genomic_DNA"/>
</dbReference>
<dbReference type="VEuPathDB" id="FungiDB:PC110_g14986"/>
<dbReference type="EMBL" id="RCMI01000029">
    <property type="protein sequence ID" value="KAG2941221.1"/>
    <property type="molecule type" value="Genomic_DNA"/>
</dbReference>
<dbReference type="Proteomes" id="UP000736787">
    <property type="component" value="Unassembled WGS sequence"/>
</dbReference>
<evidence type="ECO:0000313" key="1">
    <source>
        <dbReference type="EMBL" id="KAG2864963.1"/>
    </source>
</evidence>
<evidence type="ECO:0000313" key="4">
    <source>
        <dbReference type="EMBL" id="KAG2994359.1"/>
    </source>
</evidence>
<dbReference type="EMBL" id="RCMG01000068">
    <property type="protein sequence ID" value="KAG2864963.1"/>
    <property type="molecule type" value="Genomic_DNA"/>
</dbReference>
<gene>
    <name evidence="6" type="ORF">JG687_00008319</name>
    <name evidence="7" type="ORF">PC110_g14986</name>
    <name evidence="1" type="ORF">PC113_g4105</name>
    <name evidence="2" type="ORF">PC115_g2097</name>
    <name evidence="3" type="ORF">PC117_g4236</name>
    <name evidence="4" type="ORF">PC118_g3540</name>
    <name evidence="5" type="ORF">PC129_g2487</name>
</gene>
<evidence type="ECO:0000313" key="3">
    <source>
        <dbReference type="EMBL" id="KAG2950654.1"/>
    </source>
</evidence>